<comment type="caution">
    <text evidence="2">The sequence shown here is derived from an EMBL/GenBank/DDBJ whole genome shotgun (WGS) entry which is preliminary data.</text>
</comment>
<evidence type="ECO:0000313" key="2">
    <source>
        <dbReference type="EMBL" id="KAK0674627.1"/>
    </source>
</evidence>
<keyword evidence="3" id="KW-1185">Reference proteome</keyword>
<feature type="region of interest" description="Disordered" evidence="1">
    <location>
        <begin position="111"/>
        <end position="159"/>
    </location>
</feature>
<dbReference type="AlphaFoldDB" id="A0AA39ZNY3"/>
<evidence type="ECO:0000256" key="1">
    <source>
        <dbReference type="SAM" id="MobiDB-lite"/>
    </source>
</evidence>
<feature type="compositionally biased region" description="Acidic residues" evidence="1">
    <location>
        <begin position="116"/>
        <end position="159"/>
    </location>
</feature>
<sequence>MAKNLATIASGFFSASFLFPAPGCKTVSSVGDNSFEPELGFSFFGELFGGGLGIFAGGSVAAPGSFPFGFAAGTFASAGSPAGTSAPAGSVAGFVVENLGLELIDDGSVASVVSEPEVEAEVEEEGGEVEEDEVKEEVEEEEVKEEEDKEEVEEDKGEV</sequence>
<name>A0AA39ZNY3_9PEZI</name>
<accession>A0AA39ZNY3</accession>
<gene>
    <name evidence="2" type="ORF">QBC41DRAFT_297712</name>
</gene>
<protein>
    <submittedName>
        <fullName evidence="2">Uncharacterized protein</fullName>
    </submittedName>
</protein>
<dbReference type="EMBL" id="JAULSY010000001">
    <property type="protein sequence ID" value="KAK0674627.1"/>
    <property type="molecule type" value="Genomic_DNA"/>
</dbReference>
<organism evidence="2 3">
    <name type="scientific">Cercophora samala</name>
    <dbReference type="NCBI Taxonomy" id="330535"/>
    <lineage>
        <taxon>Eukaryota</taxon>
        <taxon>Fungi</taxon>
        <taxon>Dikarya</taxon>
        <taxon>Ascomycota</taxon>
        <taxon>Pezizomycotina</taxon>
        <taxon>Sordariomycetes</taxon>
        <taxon>Sordariomycetidae</taxon>
        <taxon>Sordariales</taxon>
        <taxon>Lasiosphaeriaceae</taxon>
        <taxon>Cercophora</taxon>
    </lineage>
</organism>
<evidence type="ECO:0000313" key="3">
    <source>
        <dbReference type="Proteomes" id="UP001174997"/>
    </source>
</evidence>
<reference evidence="2" key="1">
    <citation type="submission" date="2023-06" db="EMBL/GenBank/DDBJ databases">
        <title>Genome-scale phylogeny and comparative genomics of the fungal order Sordariales.</title>
        <authorList>
            <consortium name="Lawrence Berkeley National Laboratory"/>
            <person name="Hensen N."/>
            <person name="Bonometti L."/>
            <person name="Westerberg I."/>
            <person name="Brannstrom I.O."/>
            <person name="Guillou S."/>
            <person name="Cros-Aarteil S."/>
            <person name="Calhoun S."/>
            <person name="Haridas S."/>
            <person name="Kuo A."/>
            <person name="Mondo S."/>
            <person name="Pangilinan J."/>
            <person name="Riley R."/>
            <person name="Labutti K."/>
            <person name="Andreopoulos B."/>
            <person name="Lipzen A."/>
            <person name="Chen C."/>
            <person name="Yanf M."/>
            <person name="Daum C."/>
            <person name="Ng V."/>
            <person name="Clum A."/>
            <person name="Steindorff A."/>
            <person name="Ohm R."/>
            <person name="Martin F."/>
            <person name="Silar P."/>
            <person name="Natvig D."/>
            <person name="Lalanne C."/>
            <person name="Gautier V."/>
            <person name="Ament-Velasquez S.L."/>
            <person name="Kruys A."/>
            <person name="Hutchinson M.I."/>
            <person name="Powell A.J."/>
            <person name="Barry K."/>
            <person name="Miller A.N."/>
            <person name="Grigoriev I.V."/>
            <person name="Debuchy R."/>
            <person name="Gladieux P."/>
            <person name="Thoren M.H."/>
            <person name="Johannesson H."/>
        </authorList>
    </citation>
    <scope>NUCLEOTIDE SEQUENCE</scope>
    <source>
        <strain evidence="2">CBS 307.81</strain>
    </source>
</reference>
<dbReference type="Proteomes" id="UP001174997">
    <property type="component" value="Unassembled WGS sequence"/>
</dbReference>
<proteinExistence type="predicted"/>